<dbReference type="GO" id="GO:0070204">
    <property type="term" value="F:2-succinyl-5-enolpyruvyl-6-hydroxy-3-cyclohexene-1-carboxylic-acid synthase activity"/>
    <property type="evidence" value="ECO:0007669"/>
    <property type="project" value="UniProtKB-UniRule"/>
</dbReference>
<comment type="pathway">
    <text evidence="6">Quinol/quinone metabolism; 1,4-dihydroxy-2-naphthoate biosynthesis; 1,4-dihydroxy-2-naphthoate from chorismate: step 2/7.</text>
</comment>
<dbReference type="Pfam" id="PF02775">
    <property type="entry name" value="TPP_enzyme_C"/>
    <property type="match status" value="1"/>
</dbReference>
<evidence type="ECO:0000259" key="8">
    <source>
        <dbReference type="Pfam" id="PF02776"/>
    </source>
</evidence>
<evidence type="ECO:0000313" key="11">
    <source>
        <dbReference type="Proteomes" id="UP000663920"/>
    </source>
</evidence>
<dbReference type="GO" id="GO:0000287">
    <property type="term" value="F:magnesium ion binding"/>
    <property type="evidence" value="ECO:0007669"/>
    <property type="project" value="UniProtKB-UniRule"/>
</dbReference>
<dbReference type="EC" id="2.2.1.9" evidence="6"/>
<dbReference type="InterPro" id="IPR004433">
    <property type="entry name" value="MenaQ_synth_MenD"/>
</dbReference>
<name>A0A975CQS8_9FLAO</name>
<evidence type="ECO:0000256" key="6">
    <source>
        <dbReference type="HAMAP-Rule" id="MF_01659"/>
    </source>
</evidence>
<dbReference type="PANTHER" id="PTHR42916:SF1">
    <property type="entry name" value="PROTEIN PHYLLO, CHLOROPLASTIC"/>
    <property type="match status" value="1"/>
</dbReference>
<comment type="catalytic activity">
    <reaction evidence="6">
        <text>isochorismate + 2-oxoglutarate + H(+) = 5-enolpyruvoyl-6-hydroxy-2-succinyl-cyclohex-3-ene-1-carboxylate + CO2</text>
        <dbReference type="Rhea" id="RHEA:25593"/>
        <dbReference type="ChEBI" id="CHEBI:15378"/>
        <dbReference type="ChEBI" id="CHEBI:16526"/>
        <dbReference type="ChEBI" id="CHEBI:16810"/>
        <dbReference type="ChEBI" id="CHEBI:29780"/>
        <dbReference type="ChEBI" id="CHEBI:58818"/>
        <dbReference type="EC" id="2.2.1.9"/>
    </reaction>
</comment>
<keyword evidence="1 6" id="KW-0808">Transferase</keyword>
<dbReference type="GO" id="GO:0030976">
    <property type="term" value="F:thiamine pyrophosphate binding"/>
    <property type="evidence" value="ECO:0007669"/>
    <property type="project" value="UniProtKB-UniRule"/>
</dbReference>
<evidence type="ECO:0000256" key="3">
    <source>
        <dbReference type="ARBA" id="ARBA00022842"/>
    </source>
</evidence>
<gene>
    <name evidence="6 10" type="primary">menD</name>
    <name evidence="10" type="ORF">J3359_04990</name>
</gene>
<keyword evidence="2 6" id="KW-0479">Metal-binding</keyword>
<comment type="cofactor">
    <cofactor evidence="6">
        <name>thiamine diphosphate</name>
        <dbReference type="ChEBI" id="CHEBI:58937"/>
    </cofactor>
    <text evidence="6">Binds 1 thiamine pyrophosphate per subunit.</text>
</comment>
<dbReference type="CDD" id="cd07037">
    <property type="entry name" value="TPP_PYR_MenD"/>
    <property type="match status" value="1"/>
</dbReference>
<dbReference type="SUPFAM" id="SSF52518">
    <property type="entry name" value="Thiamin diphosphate-binding fold (THDP-binding)"/>
    <property type="match status" value="2"/>
</dbReference>
<dbReference type="Gene3D" id="3.40.50.1220">
    <property type="entry name" value="TPP-binding domain"/>
    <property type="match status" value="1"/>
</dbReference>
<keyword evidence="5 6" id="KW-0464">Manganese</keyword>
<accession>A0A975CQS8</accession>
<dbReference type="PANTHER" id="PTHR42916">
    <property type="entry name" value="2-SUCCINYL-5-ENOLPYRUVYL-6-HYDROXY-3-CYCLOHEXENE-1-CARBOXYLATE SYNTHASE"/>
    <property type="match status" value="1"/>
</dbReference>
<dbReference type="Proteomes" id="UP000663920">
    <property type="component" value="Chromosome"/>
</dbReference>
<dbReference type="Pfam" id="PF16582">
    <property type="entry name" value="TPP_enzyme_M_2"/>
    <property type="match status" value="1"/>
</dbReference>
<dbReference type="NCBIfam" id="TIGR00173">
    <property type="entry name" value="menD"/>
    <property type="match status" value="1"/>
</dbReference>
<keyword evidence="6" id="KW-0474">Menaquinone biosynthesis</keyword>
<feature type="domain" description="Thiamine pyrophosphate enzyme N-terminal TPP-binding" evidence="8">
    <location>
        <begin position="7"/>
        <end position="115"/>
    </location>
</feature>
<comment type="function">
    <text evidence="6">Catalyzes the thiamine diphosphate-dependent decarboxylation of 2-oxoglutarate and the subsequent addition of the resulting succinic semialdehyde-thiamine pyrophosphate anion to isochorismate to yield 2-succinyl-5-enolpyruvyl-6-hydroxy-3-cyclohexene-1-carboxylate (SEPHCHC).</text>
</comment>
<dbReference type="PIRSF" id="PIRSF004983">
    <property type="entry name" value="MenD"/>
    <property type="match status" value="1"/>
</dbReference>
<dbReference type="InterPro" id="IPR012001">
    <property type="entry name" value="Thiamin_PyroP_enz_TPP-bd_dom"/>
</dbReference>
<feature type="domain" description="Menaquinone biosynthesis protein MenD middle" evidence="9">
    <location>
        <begin position="209"/>
        <end position="384"/>
    </location>
</feature>
<keyword evidence="11" id="KW-1185">Reference proteome</keyword>
<comment type="similarity">
    <text evidence="6">Belongs to the TPP enzyme family. MenD subfamily.</text>
</comment>
<sequence>MYPKKPLAQLVIAACKQFNVGTVVISPGSRNAPLTVGFSNHPKIETLSVVDERCAAFFALGIAQQTRKPVAVLCTSGSALLNYYPAIAEAFYSNIPLVIISADRPKHLIDIGDGQTIRQENVFANHILFSANLIENPKFKAKNAQLIGEALQISVSQQGPVHVNVPFDEPLYEIVSELKEFHFPHISMSTLDNSHINYKKLAKIWNTSEKKMIVVGVNYPDKELHNLMDLYAGDDSVLIFTETTSNLHHNKAVNSIDQLIFSMEDAEFKELQPDILITFGGMIVSKRVKRFLRDYAPKHHWNIDERKATNTFFCLSEFIQTKPVDFFSHFNTFITSPKSNYQPKWLAIRDERRKKHAAYFKDIKYSDFSVFEQILNSIPENCQLQISNSSIIRYAQLFTIKKSLTVFCNRGTSGIDGSTSTAIGAAFASEKQTIFITGDLSFFYDSNALWNNYIPKNFRIILINNSGGGIFKIIPGPRTTNAHLYFETPHNLTAEYLAKMYNFDYVKAHSKESTEKRLQGFFETSEKPKILEICTPSKENDLVLKEYFKYIK</sequence>
<protein>
    <recommendedName>
        <fullName evidence="6">2-succinyl-5-enolpyruvyl-6-hydroxy-3-cyclohexene-1-carboxylate synthase</fullName>
        <shortName evidence="6">SEPHCHC synthase</shortName>
        <ecNumber evidence="6">2.2.1.9</ecNumber>
    </recommendedName>
    <alternativeName>
        <fullName evidence="6">Menaquinone biosynthesis protein MenD</fullName>
    </alternativeName>
</protein>
<reference evidence="10 11" key="1">
    <citation type="submission" date="2021-03" db="EMBL/GenBank/DDBJ databases">
        <title>Complete genome of Polaribacter_sp.SM13.</title>
        <authorList>
            <person name="Jeong S.W."/>
            <person name="Bae J.W."/>
        </authorList>
    </citation>
    <scope>NUCLEOTIDE SEQUENCE [LARGE SCALE GENOMIC DNA]</scope>
    <source>
        <strain evidence="10 11">SM13</strain>
    </source>
</reference>
<keyword evidence="3 6" id="KW-0460">Magnesium</keyword>
<dbReference type="InterPro" id="IPR032264">
    <property type="entry name" value="MenD_middle"/>
</dbReference>
<dbReference type="GO" id="GO:0030145">
    <property type="term" value="F:manganese ion binding"/>
    <property type="evidence" value="ECO:0007669"/>
    <property type="project" value="UniProtKB-UniRule"/>
</dbReference>
<dbReference type="CDD" id="cd02009">
    <property type="entry name" value="TPP_SHCHC_synthase"/>
    <property type="match status" value="1"/>
</dbReference>
<dbReference type="Pfam" id="PF02776">
    <property type="entry name" value="TPP_enzyme_N"/>
    <property type="match status" value="1"/>
</dbReference>
<evidence type="ECO:0000256" key="5">
    <source>
        <dbReference type="ARBA" id="ARBA00023211"/>
    </source>
</evidence>
<comment type="pathway">
    <text evidence="6">Quinol/quinone metabolism; menaquinone biosynthesis.</text>
</comment>
<comment type="subunit">
    <text evidence="6">Homodimer.</text>
</comment>
<dbReference type="InterPro" id="IPR029061">
    <property type="entry name" value="THDP-binding"/>
</dbReference>
<keyword evidence="4 6" id="KW-0786">Thiamine pyrophosphate</keyword>
<dbReference type="EMBL" id="CP071869">
    <property type="protein sequence ID" value="QTE23635.1"/>
    <property type="molecule type" value="Genomic_DNA"/>
</dbReference>
<evidence type="ECO:0000256" key="1">
    <source>
        <dbReference type="ARBA" id="ARBA00022679"/>
    </source>
</evidence>
<evidence type="ECO:0000259" key="7">
    <source>
        <dbReference type="Pfam" id="PF02775"/>
    </source>
</evidence>
<dbReference type="KEGG" id="pcea:J3359_04990"/>
<dbReference type="HAMAP" id="MF_01659">
    <property type="entry name" value="MenD"/>
    <property type="match status" value="1"/>
</dbReference>
<dbReference type="GO" id="GO:0009234">
    <property type="term" value="P:menaquinone biosynthetic process"/>
    <property type="evidence" value="ECO:0007669"/>
    <property type="project" value="UniProtKB-UniRule"/>
</dbReference>
<feature type="domain" description="Thiamine pyrophosphate enzyme TPP-binding" evidence="7">
    <location>
        <begin position="394"/>
        <end position="532"/>
    </location>
</feature>
<dbReference type="InterPro" id="IPR011766">
    <property type="entry name" value="TPP_enzyme_TPP-bd"/>
</dbReference>
<proteinExistence type="inferred from homology"/>
<comment type="cofactor">
    <cofactor evidence="6">
        <name>Mg(2+)</name>
        <dbReference type="ChEBI" id="CHEBI:18420"/>
    </cofactor>
    <cofactor evidence="6">
        <name>Mn(2+)</name>
        <dbReference type="ChEBI" id="CHEBI:29035"/>
    </cofactor>
</comment>
<dbReference type="Gene3D" id="3.40.50.970">
    <property type="match status" value="2"/>
</dbReference>
<dbReference type="AlphaFoldDB" id="A0A975CQS8"/>
<evidence type="ECO:0000256" key="2">
    <source>
        <dbReference type="ARBA" id="ARBA00022723"/>
    </source>
</evidence>
<dbReference type="RefSeq" id="WP_208079638.1">
    <property type="nucleotide sequence ID" value="NZ_CP071869.1"/>
</dbReference>
<organism evidence="10 11">
    <name type="scientific">Polaribacter cellanae</name>
    <dbReference type="NCBI Taxonomy" id="2818493"/>
    <lineage>
        <taxon>Bacteria</taxon>
        <taxon>Pseudomonadati</taxon>
        <taxon>Bacteroidota</taxon>
        <taxon>Flavobacteriia</taxon>
        <taxon>Flavobacteriales</taxon>
        <taxon>Flavobacteriaceae</taxon>
    </lineage>
</organism>
<evidence type="ECO:0000313" key="10">
    <source>
        <dbReference type="EMBL" id="QTE23635.1"/>
    </source>
</evidence>
<evidence type="ECO:0000256" key="4">
    <source>
        <dbReference type="ARBA" id="ARBA00023052"/>
    </source>
</evidence>
<evidence type="ECO:0000259" key="9">
    <source>
        <dbReference type="Pfam" id="PF16582"/>
    </source>
</evidence>